<dbReference type="Gene3D" id="2.60.40.4150">
    <property type="entry name" value="Type VI secretion system, lipoprotein SciN"/>
    <property type="match status" value="1"/>
</dbReference>
<keyword evidence="1" id="KW-0732">Signal</keyword>
<evidence type="ECO:0000313" key="3">
    <source>
        <dbReference type="Proteomes" id="UP000608345"/>
    </source>
</evidence>
<feature type="chain" id="PRO_5037792814" evidence="1">
    <location>
        <begin position="25"/>
        <end position="177"/>
    </location>
</feature>
<dbReference type="Proteomes" id="UP000608345">
    <property type="component" value="Unassembled WGS sequence"/>
</dbReference>
<dbReference type="Pfam" id="PF12790">
    <property type="entry name" value="T6SS-SciN"/>
    <property type="match status" value="1"/>
</dbReference>
<dbReference type="InterPro" id="IPR038706">
    <property type="entry name" value="Type_VI_SciN-like_sf"/>
</dbReference>
<name>A0A918JIM3_9BURK</name>
<dbReference type="AlphaFoldDB" id="A0A918JIM3"/>
<reference evidence="2" key="1">
    <citation type="journal article" date="2014" name="Int. J. Syst. Evol. Microbiol.">
        <title>Complete genome sequence of Corynebacterium casei LMG S-19264T (=DSM 44701T), isolated from a smear-ripened cheese.</title>
        <authorList>
            <consortium name="US DOE Joint Genome Institute (JGI-PGF)"/>
            <person name="Walter F."/>
            <person name="Albersmeier A."/>
            <person name="Kalinowski J."/>
            <person name="Ruckert C."/>
        </authorList>
    </citation>
    <scope>NUCLEOTIDE SEQUENCE</scope>
    <source>
        <strain evidence="2">KCTC 23732</strain>
    </source>
</reference>
<dbReference type="NCBIfam" id="TIGR03352">
    <property type="entry name" value="VI_chp_3"/>
    <property type="match status" value="1"/>
</dbReference>
<accession>A0A918JIM3</accession>
<reference evidence="2" key="2">
    <citation type="submission" date="2020-09" db="EMBL/GenBank/DDBJ databases">
        <authorList>
            <person name="Sun Q."/>
            <person name="Kim S."/>
        </authorList>
    </citation>
    <scope>NUCLEOTIDE SEQUENCE</scope>
    <source>
        <strain evidence="2">KCTC 23732</strain>
    </source>
</reference>
<dbReference type="RefSeq" id="WP_189384474.1">
    <property type="nucleotide sequence ID" value="NZ_BAABFY010000055.1"/>
</dbReference>
<dbReference type="InterPro" id="IPR017734">
    <property type="entry name" value="T6SS_SciN"/>
</dbReference>
<sequence>MFAFRLLRSGLLKIGVLAMVMALAGCAASENKMAVPYAVELRGADVINPNPEGRSAPVKITVYELKSSTAFETSDFFSLQQNPQQALGDQMLEISSVMLQPGQKEVMTAMGNIHAKFLGVVAAFRDLNNSQWRLLVPLPAAKTTNLYKFWQFSPDEARVIIDVDGQSIRLNRQADNN</sequence>
<dbReference type="EMBL" id="BMYS01000005">
    <property type="protein sequence ID" value="GGW83048.1"/>
    <property type="molecule type" value="Genomic_DNA"/>
</dbReference>
<dbReference type="PROSITE" id="PS51257">
    <property type="entry name" value="PROKAR_LIPOPROTEIN"/>
    <property type="match status" value="1"/>
</dbReference>
<feature type="signal peptide" evidence="1">
    <location>
        <begin position="1"/>
        <end position="24"/>
    </location>
</feature>
<proteinExistence type="predicted"/>
<keyword evidence="2" id="KW-0449">Lipoprotein</keyword>
<gene>
    <name evidence="2" type="ORF">GCM10011450_11290</name>
</gene>
<organism evidence="2 3">
    <name type="scientific">Advenella faeciporci</name>
    <dbReference type="NCBI Taxonomy" id="797535"/>
    <lineage>
        <taxon>Bacteria</taxon>
        <taxon>Pseudomonadati</taxon>
        <taxon>Pseudomonadota</taxon>
        <taxon>Betaproteobacteria</taxon>
        <taxon>Burkholderiales</taxon>
        <taxon>Alcaligenaceae</taxon>
    </lineage>
</organism>
<keyword evidence="3" id="KW-1185">Reference proteome</keyword>
<dbReference type="PANTHER" id="PTHR37625:SF4">
    <property type="entry name" value="OUTER MEMBRANE LIPOPROTEIN"/>
    <property type="match status" value="1"/>
</dbReference>
<evidence type="ECO:0000313" key="2">
    <source>
        <dbReference type="EMBL" id="GGW83048.1"/>
    </source>
</evidence>
<protein>
    <submittedName>
        <fullName evidence="2">Type VI secretion system-associated lipoprotein</fullName>
    </submittedName>
</protein>
<comment type="caution">
    <text evidence="2">The sequence shown here is derived from an EMBL/GenBank/DDBJ whole genome shotgun (WGS) entry which is preliminary data.</text>
</comment>
<dbReference type="PANTHER" id="PTHR37625">
    <property type="entry name" value="OUTER MEMBRANE LIPOPROTEIN-RELATED"/>
    <property type="match status" value="1"/>
</dbReference>
<evidence type="ECO:0000256" key="1">
    <source>
        <dbReference type="SAM" id="SignalP"/>
    </source>
</evidence>